<evidence type="ECO:0000313" key="3">
    <source>
        <dbReference type="Proteomes" id="UP000236723"/>
    </source>
</evidence>
<dbReference type="AlphaFoldDB" id="A0A1H6CI64"/>
<keyword evidence="1" id="KW-0472">Membrane</keyword>
<name>A0A1H6CI64_9ACTN</name>
<dbReference type="RefSeq" id="WP_146087462.1">
    <property type="nucleotide sequence ID" value="NZ_FNVO01000010.1"/>
</dbReference>
<feature type="transmembrane region" description="Helical" evidence="1">
    <location>
        <begin position="13"/>
        <end position="31"/>
    </location>
</feature>
<evidence type="ECO:0000256" key="1">
    <source>
        <dbReference type="SAM" id="Phobius"/>
    </source>
</evidence>
<keyword evidence="1" id="KW-1133">Transmembrane helix</keyword>
<proteinExistence type="predicted"/>
<keyword evidence="3" id="KW-1185">Reference proteome</keyword>
<organism evidence="2 3">
    <name type="scientific">Thermomonospora echinospora</name>
    <dbReference type="NCBI Taxonomy" id="1992"/>
    <lineage>
        <taxon>Bacteria</taxon>
        <taxon>Bacillati</taxon>
        <taxon>Actinomycetota</taxon>
        <taxon>Actinomycetes</taxon>
        <taxon>Streptosporangiales</taxon>
        <taxon>Thermomonosporaceae</taxon>
        <taxon>Thermomonospora</taxon>
    </lineage>
</organism>
<sequence length="64" mass="6851">MVIPPPEESEPDAVILAVALAAVGIMALILLRLEASPQQVQMIGMEIITLVIGCLVAQLRRTED</sequence>
<keyword evidence="1" id="KW-0812">Transmembrane</keyword>
<protein>
    <submittedName>
        <fullName evidence="2">Uncharacterized protein</fullName>
    </submittedName>
</protein>
<accession>A0A1H6CI64</accession>
<feature type="transmembrane region" description="Helical" evidence="1">
    <location>
        <begin position="43"/>
        <end position="59"/>
    </location>
</feature>
<dbReference type="EMBL" id="FNVO01000010">
    <property type="protein sequence ID" value="SEG72453.1"/>
    <property type="molecule type" value="Genomic_DNA"/>
</dbReference>
<dbReference type="Proteomes" id="UP000236723">
    <property type="component" value="Unassembled WGS sequence"/>
</dbReference>
<evidence type="ECO:0000313" key="2">
    <source>
        <dbReference type="EMBL" id="SEG72453.1"/>
    </source>
</evidence>
<reference evidence="3" key="1">
    <citation type="submission" date="2016-10" db="EMBL/GenBank/DDBJ databases">
        <authorList>
            <person name="Varghese N."/>
            <person name="Submissions S."/>
        </authorList>
    </citation>
    <scope>NUCLEOTIDE SEQUENCE [LARGE SCALE GENOMIC DNA]</scope>
    <source>
        <strain evidence="3">DSM 43163</strain>
    </source>
</reference>
<gene>
    <name evidence="2" type="ORF">SAMN04489712_1101</name>
</gene>